<dbReference type="RefSeq" id="WP_062394599.1">
    <property type="nucleotide sequence ID" value="NZ_CP011853.1"/>
</dbReference>
<protein>
    <submittedName>
        <fullName evidence="2">Uncharacterized protein</fullName>
    </submittedName>
</protein>
<feature type="signal peptide" evidence="1">
    <location>
        <begin position="1"/>
        <end position="23"/>
    </location>
</feature>
<feature type="chain" id="PRO_5006038108" evidence="1">
    <location>
        <begin position="24"/>
        <end position="86"/>
    </location>
</feature>
<sequence length="86" mass="8773">MADKARKHVKVLFLVLIATVALAAAVVATGGSSILLAVLATMVAIELLTIGRIADRGLSLDCTPRSIDAASEVAPLKRAGGLHRAA</sequence>
<evidence type="ECO:0000313" key="3">
    <source>
        <dbReference type="Proteomes" id="UP000063789"/>
    </source>
</evidence>
<name>A0A0N9NK38_9ACTN</name>
<reference evidence="3" key="1">
    <citation type="submission" date="2015-06" db="EMBL/GenBank/DDBJ databases">
        <title>Complete genome sequence and metabolic analysis of phthalate degradation pathway in Gordonia sp. QH-11.</title>
        <authorList>
            <person name="Jin D."/>
            <person name="Kong X."/>
            <person name="Bai Z."/>
        </authorList>
    </citation>
    <scope>NUCLEOTIDE SEQUENCE [LARGE SCALE GENOMIC DNA]</scope>
    <source>
        <strain evidence="3">QH-11</strain>
    </source>
</reference>
<dbReference type="KEGG" id="goq:ACH46_20085"/>
<evidence type="ECO:0000313" key="2">
    <source>
        <dbReference type="EMBL" id="ALG86370.1"/>
    </source>
</evidence>
<evidence type="ECO:0000256" key="1">
    <source>
        <dbReference type="SAM" id="SignalP"/>
    </source>
</evidence>
<keyword evidence="3" id="KW-1185">Reference proteome</keyword>
<dbReference type="Proteomes" id="UP000063789">
    <property type="component" value="Chromosome"/>
</dbReference>
<dbReference type="EMBL" id="CP011853">
    <property type="protein sequence ID" value="ALG86370.1"/>
    <property type="molecule type" value="Genomic_DNA"/>
</dbReference>
<dbReference type="AlphaFoldDB" id="A0A0N9NK38"/>
<proteinExistence type="predicted"/>
<keyword evidence="1" id="KW-0732">Signal</keyword>
<reference evidence="2 3" key="2">
    <citation type="journal article" date="2017" name="Int. J. Syst. Evol. Microbiol.">
        <title>Gordonia phthalatica sp. nov., a di-n-butyl phthalate-degrading bacterium isolated from activated sludge.</title>
        <authorList>
            <person name="Jin D."/>
            <person name="Kong X."/>
            <person name="Jia M."/>
            <person name="Yu X."/>
            <person name="Wang X."/>
            <person name="Zhuang X."/>
            <person name="Deng Y."/>
            <person name="Bai Z."/>
        </authorList>
    </citation>
    <scope>NUCLEOTIDE SEQUENCE [LARGE SCALE GENOMIC DNA]</scope>
    <source>
        <strain evidence="2 3">QH-11</strain>
    </source>
</reference>
<gene>
    <name evidence="2" type="ORF">ACH46_20085</name>
</gene>
<organism evidence="2 3">
    <name type="scientific">Gordonia phthalatica</name>
    <dbReference type="NCBI Taxonomy" id="1136941"/>
    <lineage>
        <taxon>Bacteria</taxon>
        <taxon>Bacillati</taxon>
        <taxon>Actinomycetota</taxon>
        <taxon>Actinomycetes</taxon>
        <taxon>Mycobacteriales</taxon>
        <taxon>Gordoniaceae</taxon>
        <taxon>Gordonia</taxon>
    </lineage>
</organism>
<accession>A0A0N9NK38</accession>
<dbReference type="PATRIC" id="fig|1136941.3.peg.4112"/>